<comment type="caution">
    <text evidence="3">The sequence shown here is derived from an EMBL/GenBank/DDBJ whole genome shotgun (WGS) entry which is preliminary data.</text>
</comment>
<dbReference type="AlphaFoldDB" id="A0A926S2L5"/>
<gene>
    <name evidence="3" type="ORF">IDJ76_09460</name>
</gene>
<dbReference type="CDD" id="cd06533">
    <property type="entry name" value="Glyco_transf_WecG_TagA"/>
    <property type="match status" value="1"/>
</dbReference>
<sequence>MALLASKIDIAGVGISNLTLKESIEILDGVIDRGDKVRACVTPVNCLVWAQNDEELKHLYNTADLVFCDGVPLLWMSKFLKTPLKARVTGLDLLPQYVEECAAKGYSMFLLGAKDGVAETLKNEFEKKHPGIKIVGVYSPPFAERFSDQENQKMVELINGAKPNVLWVSLTAPKQDFWIYEHLHKLNINVAIGVGGAFEVAAGLIKRAPVWMQKAGLEWLFRFANEPKRLFRRYFIEAPAIFPAVLAQKFKRN</sequence>
<dbReference type="EMBL" id="JACWMX010000003">
    <property type="protein sequence ID" value="MBD1393324.1"/>
    <property type="molecule type" value="Genomic_DNA"/>
</dbReference>
<dbReference type="NCBIfam" id="TIGR00696">
    <property type="entry name" value="wecG_tagA_cpsF"/>
    <property type="match status" value="1"/>
</dbReference>
<dbReference type="PANTHER" id="PTHR34136">
    <property type="match status" value="1"/>
</dbReference>
<dbReference type="PANTHER" id="PTHR34136:SF1">
    <property type="entry name" value="UDP-N-ACETYL-D-MANNOSAMINURONIC ACID TRANSFERASE"/>
    <property type="match status" value="1"/>
</dbReference>
<keyword evidence="2" id="KW-0808">Transferase</keyword>
<keyword evidence="1" id="KW-0328">Glycosyltransferase</keyword>
<dbReference type="GO" id="GO:0016758">
    <property type="term" value="F:hexosyltransferase activity"/>
    <property type="evidence" value="ECO:0007669"/>
    <property type="project" value="TreeGrafter"/>
</dbReference>
<evidence type="ECO:0000313" key="3">
    <source>
        <dbReference type="EMBL" id="MBD1393324.1"/>
    </source>
</evidence>
<name>A0A926S2L5_9SPHI</name>
<dbReference type="Proteomes" id="UP000619078">
    <property type="component" value="Unassembled WGS sequence"/>
</dbReference>
<dbReference type="Pfam" id="PF03808">
    <property type="entry name" value="Glyco_tran_WecG"/>
    <property type="match status" value="1"/>
</dbReference>
<reference evidence="3" key="1">
    <citation type="submission" date="2020-09" db="EMBL/GenBank/DDBJ databases">
        <title>Novel species of Mucilaginibacter isolated from a glacier on the Tibetan Plateau.</title>
        <authorList>
            <person name="Liu Q."/>
            <person name="Xin Y.-H."/>
        </authorList>
    </citation>
    <scope>NUCLEOTIDE SEQUENCE</scope>
    <source>
        <strain evidence="3">ZB1P21</strain>
    </source>
</reference>
<proteinExistence type="predicted"/>
<protein>
    <submittedName>
        <fullName evidence="3">WecB/TagA/CpsF family glycosyltransferase</fullName>
    </submittedName>
</protein>
<dbReference type="InterPro" id="IPR004629">
    <property type="entry name" value="WecG_TagA_CpsF"/>
</dbReference>
<evidence type="ECO:0000256" key="2">
    <source>
        <dbReference type="ARBA" id="ARBA00022679"/>
    </source>
</evidence>
<dbReference type="RefSeq" id="WP_191163054.1">
    <property type="nucleotide sequence ID" value="NZ_JACWMX010000003.1"/>
</dbReference>
<evidence type="ECO:0000256" key="1">
    <source>
        <dbReference type="ARBA" id="ARBA00022676"/>
    </source>
</evidence>
<organism evidence="3 4">
    <name type="scientific">Mucilaginibacter glaciei</name>
    <dbReference type="NCBI Taxonomy" id="2772109"/>
    <lineage>
        <taxon>Bacteria</taxon>
        <taxon>Pseudomonadati</taxon>
        <taxon>Bacteroidota</taxon>
        <taxon>Sphingobacteriia</taxon>
        <taxon>Sphingobacteriales</taxon>
        <taxon>Sphingobacteriaceae</taxon>
        <taxon>Mucilaginibacter</taxon>
    </lineage>
</organism>
<keyword evidence="4" id="KW-1185">Reference proteome</keyword>
<accession>A0A926S2L5</accession>
<evidence type="ECO:0000313" key="4">
    <source>
        <dbReference type="Proteomes" id="UP000619078"/>
    </source>
</evidence>